<dbReference type="Proteomes" id="UP000807342">
    <property type="component" value="Unassembled WGS sequence"/>
</dbReference>
<dbReference type="EMBL" id="MU151135">
    <property type="protein sequence ID" value="KAF9449289.1"/>
    <property type="molecule type" value="Genomic_DNA"/>
</dbReference>
<protein>
    <recommendedName>
        <fullName evidence="3">BTB domain-containing protein</fullName>
    </recommendedName>
</protein>
<dbReference type="AlphaFoldDB" id="A0A9P6C5E3"/>
<comment type="caution">
    <text evidence="1">The sequence shown here is derived from an EMBL/GenBank/DDBJ whole genome shotgun (WGS) entry which is preliminary data.</text>
</comment>
<feature type="non-terminal residue" evidence="1">
    <location>
        <position position="1"/>
    </location>
</feature>
<keyword evidence="2" id="KW-1185">Reference proteome</keyword>
<proteinExistence type="predicted"/>
<feature type="non-terminal residue" evidence="1">
    <location>
        <position position="266"/>
    </location>
</feature>
<sequence>GSADLSVSPAFYPGATDVISDTVFLSSDAVLFYIHSDIVTSTQPNAFRRLLGFPLTDTGCRDRIIKIEESSSVLAVMLHVLYNTPCSPAPSLEAIVTAVDRMRMYEISPALQLAPATHLYKQILSFAPVRPLDVYALAAFHRLDDMAVEASSHLISYPLSAITDGVASRIGTYYLLRLFQWRMHRTAEMKRILLKSPFPHPPTRRCGLGEQNPFFNTELAELAFGVSTDLTLSLLRPLLDPHLHRLECALCKEVIENRIRDIIIEW</sequence>
<organism evidence="1 2">
    <name type="scientific">Macrolepiota fuliginosa MF-IS2</name>
    <dbReference type="NCBI Taxonomy" id="1400762"/>
    <lineage>
        <taxon>Eukaryota</taxon>
        <taxon>Fungi</taxon>
        <taxon>Dikarya</taxon>
        <taxon>Basidiomycota</taxon>
        <taxon>Agaricomycotina</taxon>
        <taxon>Agaricomycetes</taxon>
        <taxon>Agaricomycetidae</taxon>
        <taxon>Agaricales</taxon>
        <taxon>Agaricineae</taxon>
        <taxon>Agaricaceae</taxon>
        <taxon>Macrolepiota</taxon>
    </lineage>
</organism>
<evidence type="ECO:0008006" key="3">
    <source>
        <dbReference type="Google" id="ProtNLM"/>
    </source>
</evidence>
<evidence type="ECO:0000313" key="2">
    <source>
        <dbReference type="Proteomes" id="UP000807342"/>
    </source>
</evidence>
<reference evidence="1" key="1">
    <citation type="submission" date="2020-11" db="EMBL/GenBank/DDBJ databases">
        <authorList>
            <consortium name="DOE Joint Genome Institute"/>
            <person name="Ahrendt S."/>
            <person name="Riley R."/>
            <person name="Andreopoulos W."/>
            <person name="Labutti K."/>
            <person name="Pangilinan J."/>
            <person name="Ruiz-Duenas F.J."/>
            <person name="Barrasa J.M."/>
            <person name="Sanchez-Garcia M."/>
            <person name="Camarero S."/>
            <person name="Miyauchi S."/>
            <person name="Serrano A."/>
            <person name="Linde D."/>
            <person name="Babiker R."/>
            <person name="Drula E."/>
            <person name="Ayuso-Fernandez I."/>
            <person name="Pacheco R."/>
            <person name="Padilla G."/>
            <person name="Ferreira P."/>
            <person name="Barriuso J."/>
            <person name="Kellner H."/>
            <person name="Castanera R."/>
            <person name="Alfaro M."/>
            <person name="Ramirez L."/>
            <person name="Pisabarro A.G."/>
            <person name="Kuo A."/>
            <person name="Tritt A."/>
            <person name="Lipzen A."/>
            <person name="He G."/>
            <person name="Yan M."/>
            <person name="Ng V."/>
            <person name="Cullen D."/>
            <person name="Martin F."/>
            <person name="Rosso M.-N."/>
            <person name="Henrissat B."/>
            <person name="Hibbett D."/>
            <person name="Martinez A.T."/>
            <person name="Grigoriev I.V."/>
        </authorList>
    </citation>
    <scope>NUCLEOTIDE SEQUENCE</scope>
    <source>
        <strain evidence="1">MF-IS2</strain>
    </source>
</reference>
<gene>
    <name evidence="1" type="ORF">P691DRAFT_650349</name>
</gene>
<evidence type="ECO:0000313" key="1">
    <source>
        <dbReference type="EMBL" id="KAF9449289.1"/>
    </source>
</evidence>
<dbReference type="OrthoDB" id="3265815at2759"/>
<name>A0A9P6C5E3_9AGAR</name>
<accession>A0A9P6C5E3</accession>